<evidence type="ECO:0000313" key="3">
    <source>
        <dbReference type="Proteomes" id="UP000594262"/>
    </source>
</evidence>
<sequence length="138" mass="15796">MLNKRFTKRTVKAKVYKAKVRCHGKLPKIPRVEEFKEELKEIVTDFQSMVEDFGISYRLTFQPKTGGEVFIVEGSPTKEDKKQQTTDDDAYPETDLIVRLQAQKVEPQVAASCPPPKRNRPYVDITKPIIGLPPGPFY</sequence>
<feature type="compositionally biased region" description="Basic and acidic residues" evidence="1">
    <location>
        <begin position="76"/>
        <end position="85"/>
    </location>
</feature>
<dbReference type="AlphaFoldDB" id="A0A7M5WZB7"/>
<dbReference type="RefSeq" id="XP_066919117.1">
    <property type="nucleotide sequence ID" value="XM_067063016.1"/>
</dbReference>
<dbReference type="GeneID" id="136806438"/>
<reference evidence="2" key="1">
    <citation type="submission" date="2021-01" db="UniProtKB">
        <authorList>
            <consortium name="EnsemblMetazoa"/>
        </authorList>
    </citation>
    <scope>IDENTIFICATION</scope>
</reference>
<accession>A0A7M5WZB7</accession>
<evidence type="ECO:0000313" key="2">
    <source>
        <dbReference type="EnsemblMetazoa" id="CLYHEMP015349.1"/>
    </source>
</evidence>
<dbReference type="Proteomes" id="UP000594262">
    <property type="component" value="Unplaced"/>
</dbReference>
<name>A0A7M5WZB7_9CNID</name>
<feature type="region of interest" description="Disordered" evidence="1">
    <location>
        <begin position="72"/>
        <end position="91"/>
    </location>
</feature>
<organism evidence="2 3">
    <name type="scientific">Clytia hemisphaerica</name>
    <dbReference type="NCBI Taxonomy" id="252671"/>
    <lineage>
        <taxon>Eukaryota</taxon>
        <taxon>Metazoa</taxon>
        <taxon>Cnidaria</taxon>
        <taxon>Hydrozoa</taxon>
        <taxon>Hydroidolina</taxon>
        <taxon>Leptothecata</taxon>
        <taxon>Obeliida</taxon>
        <taxon>Clytiidae</taxon>
        <taxon>Clytia</taxon>
    </lineage>
</organism>
<evidence type="ECO:0000256" key="1">
    <source>
        <dbReference type="SAM" id="MobiDB-lite"/>
    </source>
</evidence>
<dbReference type="EnsemblMetazoa" id="CLYHEMT015349.1">
    <property type="protein sequence ID" value="CLYHEMP015349.1"/>
    <property type="gene ID" value="CLYHEMG015349"/>
</dbReference>
<proteinExistence type="predicted"/>
<protein>
    <submittedName>
        <fullName evidence="2">Uncharacterized protein</fullName>
    </submittedName>
</protein>
<keyword evidence="3" id="KW-1185">Reference proteome</keyword>